<evidence type="ECO:0000313" key="2">
    <source>
        <dbReference type="EMBL" id="MEM0517423.1"/>
    </source>
</evidence>
<keyword evidence="2" id="KW-0328">Glycosyltransferase</keyword>
<dbReference type="RefSeq" id="WP_342686744.1">
    <property type="nucleotide sequence ID" value="NZ_JAZBJM010000002.1"/>
</dbReference>
<dbReference type="AlphaFoldDB" id="A0AB35YU74"/>
<name>A0AB35YU74_9FLAO</name>
<proteinExistence type="predicted"/>
<evidence type="ECO:0000313" key="3">
    <source>
        <dbReference type="EMBL" id="MEM0572771.1"/>
    </source>
</evidence>
<dbReference type="PANTHER" id="PTHR12526">
    <property type="entry name" value="GLYCOSYLTRANSFERASE"/>
    <property type="match status" value="1"/>
</dbReference>
<dbReference type="EMBL" id="JAZBJM010000002">
    <property type="protein sequence ID" value="MEM0517423.1"/>
    <property type="molecule type" value="Genomic_DNA"/>
</dbReference>
<dbReference type="EC" id="2.4.-.-" evidence="2"/>
<comment type="caution">
    <text evidence="2">The sequence shown here is derived from an EMBL/GenBank/DDBJ whole genome shotgun (WGS) entry which is preliminary data.</text>
</comment>
<dbReference type="CDD" id="cd03811">
    <property type="entry name" value="GT4_GT28_WabH-like"/>
    <property type="match status" value="1"/>
</dbReference>
<accession>A0AB35YU74</accession>
<protein>
    <submittedName>
        <fullName evidence="2">Glycosyltransferase</fullName>
        <ecNumber evidence="2">2.4.-.-</ecNumber>
    </submittedName>
</protein>
<dbReference type="EMBL" id="JBANCF010000002">
    <property type="protein sequence ID" value="MEM0572771.1"/>
    <property type="molecule type" value="Genomic_DNA"/>
</dbReference>
<gene>
    <name evidence="3" type="ORF">VZD24_04530</name>
    <name evidence="2" type="ORF">VZD85_03580</name>
</gene>
<dbReference type="GO" id="GO:0016757">
    <property type="term" value="F:glycosyltransferase activity"/>
    <property type="evidence" value="ECO:0007669"/>
    <property type="project" value="UniProtKB-KW"/>
</dbReference>
<dbReference type="PANTHER" id="PTHR12526:SF628">
    <property type="entry name" value="MANNOSYLGLUCOSYLGLYCERATE SYNTHASE"/>
    <property type="match status" value="1"/>
</dbReference>
<dbReference type="SUPFAM" id="SSF53756">
    <property type="entry name" value="UDP-Glycosyltransferase/glycogen phosphorylase"/>
    <property type="match status" value="1"/>
</dbReference>
<dbReference type="Proteomes" id="UP001388259">
    <property type="component" value="Unassembled WGS sequence"/>
</dbReference>
<dbReference type="Pfam" id="PF00534">
    <property type="entry name" value="Glycos_transf_1"/>
    <property type="match status" value="1"/>
</dbReference>
<evidence type="ECO:0000259" key="1">
    <source>
        <dbReference type="Pfam" id="PF00534"/>
    </source>
</evidence>
<organism evidence="2 4">
    <name type="scientific">Aequorivita flava</name>
    <dbReference type="NCBI Taxonomy" id="3114371"/>
    <lineage>
        <taxon>Bacteria</taxon>
        <taxon>Pseudomonadati</taxon>
        <taxon>Bacteroidota</taxon>
        <taxon>Flavobacteriia</taxon>
        <taxon>Flavobacteriales</taxon>
        <taxon>Flavobacteriaceae</taxon>
        <taxon>Aequorivita</taxon>
    </lineage>
</organism>
<keyword evidence="5" id="KW-1185">Reference proteome</keyword>
<sequence>MKILFVNPHLKMGGIANSLYNLLIELQKDSQFSIELVCFNPYFGEKFNQITNKVQVYSPFILKCLYINFTVAKTHLPWYQLAAYAIVKPISKILGDITSRKLAMRYLYNHWNRETYYDAAISFSNDIPKNNAEMGTNYFVQTSVTAKQKIAWIHNDLDKLGFTRKYILERYKNFDKIVSVSKSCKADFDRLAPEFSAKSYLVHNFLDPKVLIEKAGNSNPYSKNSNEIIFVTVARVENNQKRIDRILEIAKELKEKNYSFKWYLIGDGPDLEALKTQAKTNALKGYMVFKGFQQNPYPYIKYADCFVLSSAYEAQGMVLSEAIMLNTPVITTDFPAAKEFVIENVNGSIVANNTKALLQGVETLLKNPEKLTVLREQMKSQHTSSATNNSIAEFTGMLNT</sequence>
<keyword evidence="2" id="KW-0808">Transferase</keyword>
<dbReference type="Proteomes" id="UP001390963">
    <property type="component" value="Unassembled WGS sequence"/>
</dbReference>
<evidence type="ECO:0000313" key="5">
    <source>
        <dbReference type="Proteomes" id="UP001390963"/>
    </source>
</evidence>
<evidence type="ECO:0000313" key="4">
    <source>
        <dbReference type="Proteomes" id="UP001388259"/>
    </source>
</evidence>
<feature type="domain" description="Glycosyl transferase family 1" evidence="1">
    <location>
        <begin position="220"/>
        <end position="379"/>
    </location>
</feature>
<dbReference type="InterPro" id="IPR001296">
    <property type="entry name" value="Glyco_trans_1"/>
</dbReference>
<reference evidence="2 5" key="1">
    <citation type="submission" date="2024-01" db="EMBL/GenBank/DDBJ databases">
        <title>Aequorivita flavus sp. nov., isolated from deep-sea sediment.</title>
        <authorList>
            <person name="Chen X."/>
        </authorList>
    </citation>
    <scope>NUCLEOTIDE SEQUENCE</scope>
    <source>
        <strain evidence="2">MCCC 1A16923</strain>
        <strain evidence="3 5">MCCC 1A16935</strain>
    </source>
</reference>
<dbReference type="Gene3D" id="3.40.50.2000">
    <property type="entry name" value="Glycogen Phosphorylase B"/>
    <property type="match status" value="2"/>
</dbReference>